<name>A0A1Y0SUG1_9CAUD</name>
<keyword evidence="6" id="KW-1185">Reference proteome</keyword>
<evidence type="ECO:0000259" key="4">
    <source>
        <dbReference type="SMART" id="SM00843"/>
    </source>
</evidence>
<organism evidence="5 6">
    <name type="scientific">Pseudomonas phage Skulduggery</name>
    <dbReference type="NCBI Taxonomy" id="2006671"/>
    <lineage>
        <taxon>Viruses</taxon>
        <taxon>Duplodnaviria</taxon>
        <taxon>Heunggongvirae</taxon>
        <taxon>Uroviricota</taxon>
        <taxon>Caudoviricetes</taxon>
        <taxon>Skulduggeryvirus</taxon>
        <taxon>Skulduggeryvirus skulduggery</taxon>
    </lineage>
</organism>
<gene>
    <name evidence="5" type="ORF">SKUL_43</name>
</gene>
<evidence type="ECO:0000256" key="1">
    <source>
        <dbReference type="ARBA" id="ARBA00004453"/>
    </source>
</evidence>
<evidence type="ECO:0000256" key="2">
    <source>
        <dbReference type="ARBA" id="ARBA00022490"/>
    </source>
</evidence>
<dbReference type="SUPFAM" id="SSF46785">
    <property type="entry name" value="Winged helix' DNA-binding domain"/>
    <property type="match status" value="1"/>
</dbReference>
<dbReference type="Proteomes" id="UP000221845">
    <property type="component" value="Segment"/>
</dbReference>
<keyword evidence="5" id="KW-0540">Nuclease</keyword>
<keyword evidence="5" id="KW-0269">Exonuclease</keyword>
<dbReference type="InterPro" id="IPR036388">
    <property type="entry name" value="WH-like_DNA-bd_sf"/>
</dbReference>
<evidence type="ECO:0000313" key="6">
    <source>
        <dbReference type="Proteomes" id="UP000221845"/>
    </source>
</evidence>
<dbReference type="InterPro" id="IPR036390">
    <property type="entry name" value="WH_DNA-bd_sf"/>
</dbReference>
<accession>A0A1Y0SUG1</accession>
<dbReference type="GO" id="GO:0009295">
    <property type="term" value="C:nucleoid"/>
    <property type="evidence" value="ECO:0007669"/>
    <property type="project" value="UniProtKB-SubCell"/>
</dbReference>
<dbReference type="InterPro" id="IPR018541">
    <property type="entry name" value="Ftsk_gamma"/>
</dbReference>
<dbReference type="PANTHER" id="PTHR38103">
    <property type="entry name" value="RECOMBINATION-ASSOCIATED PROTEIN RDGC"/>
    <property type="match status" value="1"/>
</dbReference>
<sequence>MRFTLIKNAFAYTAELPNAETLAQHLAEKPFRPILETLVSSAGFVPNLTTAELVTPIAGGYSFTARYDEKLLPSSAIAQAVLEAVQAYKEENELEDVDKETKGQIHERIYGELVKRAITKSPTYVNCYYHAEDNLLIIPTTNKNLAQAVVGMLIECIGSVRTSTIWVSGIKQGLTTRLKSWLGQPDEEFDFTLRADAFGKLAVGDAVNLKHKGARMGIVVDDLSEAAKGLYESTQAGFEVENMRFKFNGMEFRLSHDFRVQGIQFTEELTEDEQEERYGDQPDAPFIWRTEAGVQLALVASLYRELCDMFGYKAPAEGENLAPEQKVASDKFLSDFDDDLLKEAEAFVVESQRASISAVQRKLKIGYNRAARIIDALELAGIISGMDSHGGRRVLKQPTI</sequence>
<reference evidence="5 6" key="1">
    <citation type="submission" date="2017-05" db="EMBL/GenBank/DDBJ databases">
        <authorList>
            <person name="Song R."/>
            <person name="Chenine A.L."/>
            <person name="Ruprecht R.M."/>
        </authorList>
    </citation>
    <scope>NUCLEOTIDE SEQUENCE [LARGE SCALE GENOMIC DNA]</scope>
</reference>
<evidence type="ECO:0000256" key="3">
    <source>
        <dbReference type="ARBA" id="ARBA00023172"/>
    </source>
</evidence>
<keyword evidence="2" id="KW-0963">Cytoplasm</keyword>
<dbReference type="EMBL" id="MF042361">
    <property type="protein sequence ID" value="ARV77142.1"/>
    <property type="molecule type" value="Genomic_DNA"/>
</dbReference>
<protein>
    <submittedName>
        <fullName evidence="5">Putative exonuclease</fullName>
    </submittedName>
</protein>
<dbReference type="GO" id="GO:0006310">
    <property type="term" value="P:DNA recombination"/>
    <property type="evidence" value="ECO:0007669"/>
    <property type="project" value="UniProtKB-KW"/>
</dbReference>
<evidence type="ECO:0000313" key="5">
    <source>
        <dbReference type="EMBL" id="ARV77142.1"/>
    </source>
</evidence>
<dbReference type="PANTHER" id="PTHR38103:SF1">
    <property type="entry name" value="RECOMBINATION-ASSOCIATED PROTEIN RDGC"/>
    <property type="match status" value="1"/>
</dbReference>
<proteinExistence type="predicted"/>
<dbReference type="Gene3D" id="1.10.10.10">
    <property type="entry name" value="Winged helix-like DNA-binding domain superfamily/Winged helix DNA-binding domain"/>
    <property type="match status" value="1"/>
</dbReference>
<dbReference type="SMART" id="SM00843">
    <property type="entry name" value="Ftsk_gamma"/>
    <property type="match status" value="1"/>
</dbReference>
<dbReference type="GO" id="GO:0000018">
    <property type="term" value="P:regulation of DNA recombination"/>
    <property type="evidence" value="ECO:0007669"/>
    <property type="project" value="TreeGrafter"/>
</dbReference>
<dbReference type="InterPro" id="IPR007476">
    <property type="entry name" value="RdgC"/>
</dbReference>
<keyword evidence="5" id="KW-0378">Hydrolase</keyword>
<comment type="subcellular location">
    <subcellularLocation>
        <location evidence="1">Cytoplasm</location>
        <location evidence="1">Nucleoid</location>
    </subcellularLocation>
</comment>
<dbReference type="GO" id="GO:0004527">
    <property type="term" value="F:exonuclease activity"/>
    <property type="evidence" value="ECO:0007669"/>
    <property type="project" value="UniProtKB-KW"/>
</dbReference>
<keyword evidence="3" id="KW-0233">DNA recombination</keyword>
<dbReference type="Pfam" id="PF04381">
    <property type="entry name" value="RdgC"/>
    <property type="match status" value="1"/>
</dbReference>
<dbReference type="GO" id="GO:0003690">
    <property type="term" value="F:double-stranded DNA binding"/>
    <property type="evidence" value="ECO:0007669"/>
    <property type="project" value="TreeGrafter"/>
</dbReference>
<feature type="domain" description="FtsK gamma" evidence="4">
    <location>
        <begin position="334"/>
        <end position="399"/>
    </location>
</feature>
<dbReference type="Pfam" id="PF09397">
    <property type="entry name" value="FtsK_gamma"/>
    <property type="match status" value="1"/>
</dbReference>